<dbReference type="EMBL" id="CAADFD010000006">
    <property type="protein sequence ID" value="VFJ50165.1"/>
    <property type="molecule type" value="Genomic_DNA"/>
</dbReference>
<organism evidence="2">
    <name type="scientific">Candidatus Kentrum sp. FW</name>
    <dbReference type="NCBI Taxonomy" id="2126338"/>
    <lineage>
        <taxon>Bacteria</taxon>
        <taxon>Pseudomonadati</taxon>
        <taxon>Pseudomonadota</taxon>
        <taxon>Gammaproteobacteria</taxon>
        <taxon>Candidatus Kentrum</taxon>
    </lineage>
</organism>
<evidence type="ECO:0000313" key="2">
    <source>
        <dbReference type="EMBL" id="VFJ50165.1"/>
    </source>
</evidence>
<protein>
    <submittedName>
        <fullName evidence="2">Uncharacterized protein</fullName>
    </submittedName>
</protein>
<gene>
    <name evidence="2" type="ORF">BECKFW1821B_GA0114236_100645</name>
</gene>
<sequence length="68" mass="8299">MQENDILERWLDTEAKRVAVKIRNHETLTLEETLLVILQVRKNQFERDKKRRESMESLRHAKQEELPE</sequence>
<name>A0A450SCL8_9GAMM</name>
<dbReference type="AlphaFoldDB" id="A0A450SCL8"/>
<proteinExistence type="predicted"/>
<accession>A0A450SCL8</accession>
<evidence type="ECO:0000256" key="1">
    <source>
        <dbReference type="SAM" id="MobiDB-lite"/>
    </source>
</evidence>
<reference evidence="2" key="1">
    <citation type="submission" date="2019-02" db="EMBL/GenBank/DDBJ databases">
        <authorList>
            <person name="Gruber-Vodicka R. H."/>
            <person name="Seah K. B. B."/>
        </authorList>
    </citation>
    <scope>NUCLEOTIDE SEQUENCE</scope>
    <source>
        <strain evidence="2">BECK_BZ106</strain>
    </source>
</reference>
<feature type="region of interest" description="Disordered" evidence="1">
    <location>
        <begin position="47"/>
        <end position="68"/>
    </location>
</feature>